<reference evidence="1" key="2">
    <citation type="submission" date="2022-12" db="EMBL/GenBank/DDBJ databases">
        <authorList>
            <person name="Sun Q."/>
            <person name="Zhou Y."/>
        </authorList>
    </citation>
    <scope>NUCLEOTIDE SEQUENCE</scope>
    <source>
        <strain evidence="1">CGMCC 1.15034</strain>
    </source>
</reference>
<proteinExistence type="predicted"/>
<protein>
    <submittedName>
        <fullName evidence="1">Uncharacterized protein</fullName>
    </submittedName>
</protein>
<organism evidence="1 2">
    <name type="scientific">Bradyrhizobium guangdongense</name>
    <dbReference type="NCBI Taxonomy" id="1325090"/>
    <lineage>
        <taxon>Bacteria</taxon>
        <taxon>Pseudomonadati</taxon>
        <taxon>Pseudomonadota</taxon>
        <taxon>Alphaproteobacteria</taxon>
        <taxon>Hyphomicrobiales</taxon>
        <taxon>Nitrobacteraceae</taxon>
        <taxon>Bradyrhizobium</taxon>
    </lineage>
</organism>
<evidence type="ECO:0000313" key="1">
    <source>
        <dbReference type="EMBL" id="GGI25125.1"/>
    </source>
</evidence>
<name>A0AA87W809_9BRAD</name>
<evidence type="ECO:0000313" key="2">
    <source>
        <dbReference type="Proteomes" id="UP000625079"/>
    </source>
</evidence>
<dbReference type="Proteomes" id="UP000625079">
    <property type="component" value="Unassembled WGS sequence"/>
</dbReference>
<comment type="caution">
    <text evidence="1">The sequence shown here is derived from an EMBL/GenBank/DDBJ whole genome shotgun (WGS) entry which is preliminary data.</text>
</comment>
<gene>
    <name evidence="1" type="ORF">GCM10010987_32810</name>
</gene>
<dbReference type="EMBL" id="BMHC01000006">
    <property type="protein sequence ID" value="GGI25125.1"/>
    <property type="molecule type" value="Genomic_DNA"/>
</dbReference>
<reference evidence="1" key="1">
    <citation type="journal article" date="2014" name="Int. J. Syst. Evol. Microbiol.">
        <title>Complete genome sequence of Corynebacterium casei LMG S-19264T (=DSM 44701T), isolated from a smear-ripened cheese.</title>
        <authorList>
            <consortium name="US DOE Joint Genome Institute (JGI-PGF)"/>
            <person name="Walter F."/>
            <person name="Albersmeier A."/>
            <person name="Kalinowski J."/>
            <person name="Ruckert C."/>
        </authorList>
    </citation>
    <scope>NUCLEOTIDE SEQUENCE</scope>
    <source>
        <strain evidence="1">CGMCC 1.15034</strain>
    </source>
</reference>
<sequence length="116" mass="12161">MGFLRNEIGLFALGRAGSTTGTARMLIRGFALTAALLAFAPDAMAAEPQPSVFRRASCTLVRYYVAKYSAAAAETWARSHGATDAEIEAARHCVANMPATSPAKVQPTVTAGWAGE</sequence>
<dbReference type="AlphaFoldDB" id="A0AA87W809"/>
<accession>A0AA87W809</accession>